<evidence type="ECO:0000259" key="2">
    <source>
        <dbReference type="Pfam" id="PF25547"/>
    </source>
</evidence>
<dbReference type="AlphaFoldDB" id="A0AAE3G8L5"/>
<reference evidence="3" key="1">
    <citation type="submission" date="2022-06" db="EMBL/GenBank/DDBJ databases">
        <title>Genomic Encyclopedia of Archaeal and Bacterial Type Strains, Phase II (KMG-II): from individual species to whole genera.</title>
        <authorList>
            <person name="Goeker M."/>
        </authorList>
    </citation>
    <scope>NUCLEOTIDE SEQUENCE</scope>
    <source>
        <strain evidence="3">DSM 43935</strain>
    </source>
</reference>
<gene>
    <name evidence="3" type="ORF">LX83_000410</name>
</gene>
<name>A0AAE3G8L5_9PSEU</name>
<sequence length="234" mass="24514">MTDDGSLVAPVRSTREAWTGSSLADGIEDLVDAIKSENWVTGALAGAGLAVETAATVMDPFSALLSNGLGWAMEYFEPLRQVLDELTGLPDVVRSHAETWNNMATELYSMSQDLGAHLTNDLTEWTGGAADAYRALMANNVDALGGLAATSAGLAAATEGAGGLVEMTREIVRDLIADLVARVIVWAVEALLVVTIPVIAAQIVAAVVKWAGRILNYTTSLVESITNLSLLLDG</sequence>
<dbReference type="RefSeq" id="WP_253766324.1">
    <property type="nucleotide sequence ID" value="NZ_JAMTCK010000001.1"/>
</dbReference>
<evidence type="ECO:0000313" key="4">
    <source>
        <dbReference type="Proteomes" id="UP001206128"/>
    </source>
</evidence>
<evidence type="ECO:0000256" key="1">
    <source>
        <dbReference type="SAM" id="Phobius"/>
    </source>
</evidence>
<organism evidence="3 4">
    <name type="scientific">Goodfellowiella coeruleoviolacea</name>
    <dbReference type="NCBI Taxonomy" id="334858"/>
    <lineage>
        <taxon>Bacteria</taxon>
        <taxon>Bacillati</taxon>
        <taxon>Actinomycetota</taxon>
        <taxon>Actinomycetes</taxon>
        <taxon>Pseudonocardiales</taxon>
        <taxon>Pseudonocardiaceae</taxon>
        <taxon>Goodfellowiella</taxon>
    </lineage>
</organism>
<keyword evidence="1" id="KW-0812">Transmembrane</keyword>
<dbReference type="EMBL" id="JAMTCK010000001">
    <property type="protein sequence ID" value="MCP2163570.1"/>
    <property type="molecule type" value="Genomic_DNA"/>
</dbReference>
<feature type="domain" description="Outer membrane channel protein CpnT-like N-terminal" evidence="2">
    <location>
        <begin position="90"/>
        <end position="207"/>
    </location>
</feature>
<dbReference type="Gene3D" id="1.20.1260.20">
    <property type="entry name" value="PPE superfamily"/>
    <property type="match status" value="1"/>
</dbReference>
<protein>
    <recommendedName>
        <fullName evidence="2">Outer membrane channel protein CpnT-like N-terminal domain-containing protein</fullName>
    </recommendedName>
</protein>
<evidence type="ECO:0000313" key="3">
    <source>
        <dbReference type="EMBL" id="MCP2163570.1"/>
    </source>
</evidence>
<keyword evidence="1" id="KW-1133">Transmembrane helix</keyword>
<keyword evidence="4" id="KW-1185">Reference proteome</keyword>
<dbReference type="InterPro" id="IPR038332">
    <property type="entry name" value="PPE_sf"/>
</dbReference>
<dbReference type="InterPro" id="IPR036689">
    <property type="entry name" value="ESAT-6-like_sf"/>
</dbReference>
<dbReference type="InterPro" id="IPR057746">
    <property type="entry name" value="CpnT-like_N"/>
</dbReference>
<dbReference type="SUPFAM" id="SSF140453">
    <property type="entry name" value="EsxAB dimer-like"/>
    <property type="match status" value="1"/>
</dbReference>
<dbReference type="Proteomes" id="UP001206128">
    <property type="component" value="Unassembled WGS sequence"/>
</dbReference>
<comment type="caution">
    <text evidence="3">The sequence shown here is derived from an EMBL/GenBank/DDBJ whole genome shotgun (WGS) entry which is preliminary data.</text>
</comment>
<dbReference type="Pfam" id="PF25547">
    <property type="entry name" value="WXG100_2"/>
    <property type="match status" value="1"/>
</dbReference>
<feature type="transmembrane region" description="Helical" evidence="1">
    <location>
        <begin position="183"/>
        <end position="208"/>
    </location>
</feature>
<proteinExistence type="predicted"/>
<accession>A0AAE3G8L5</accession>
<keyword evidence="1" id="KW-0472">Membrane</keyword>